<dbReference type="GO" id="GO:0005524">
    <property type="term" value="F:ATP binding"/>
    <property type="evidence" value="ECO:0007669"/>
    <property type="project" value="UniProtKB-UniRule"/>
</dbReference>
<dbReference type="Proteomes" id="UP000000263">
    <property type="component" value="Chromosome"/>
</dbReference>
<keyword evidence="11" id="KW-1185">Reference proteome</keyword>
<dbReference type="Pfam" id="PF10609">
    <property type="entry name" value="ParA"/>
    <property type="match status" value="1"/>
</dbReference>
<evidence type="ECO:0000313" key="11">
    <source>
        <dbReference type="Proteomes" id="UP000000263"/>
    </source>
</evidence>
<evidence type="ECO:0000256" key="1">
    <source>
        <dbReference type="ARBA" id="ARBA00007352"/>
    </source>
</evidence>
<comment type="function">
    <text evidence="8">Binds and transfers iron-sulfur (Fe-S) clusters to target apoproteins. Can hydrolyze ATP.</text>
</comment>
<evidence type="ECO:0000256" key="7">
    <source>
        <dbReference type="ARBA" id="ARBA00023014"/>
    </source>
</evidence>
<organism evidence="10 11">
    <name type="scientific">Roseiflexus castenholzii (strain DSM 13941 / HLO8)</name>
    <dbReference type="NCBI Taxonomy" id="383372"/>
    <lineage>
        <taxon>Bacteria</taxon>
        <taxon>Bacillati</taxon>
        <taxon>Chloroflexota</taxon>
        <taxon>Chloroflexia</taxon>
        <taxon>Chloroflexales</taxon>
        <taxon>Roseiflexineae</taxon>
        <taxon>Roseiflexaceae</taxon>
        <taxon>Roseiflexus</taxon>
    </lineage>
</organism>
<dbReference type="SUPFAM" id="SSF117916">
    <property type="entry name" value="Fe-S cluster assembly (FSCA) domain-like"/>
    <property type="match status" value="1"/>
</dbReference>
<evidence type="ECO:0000313" key="10">
    <source>
        <dbReference type="EMBL" id="ABU57852.1"/>
    </source>
</evidence>
<evidence type="ECO:0000256" key="8">
    <source>
        <dbReference type="HAMAP-Rule" id="MF_02040"/>
    </source>
</evidence>
<comment type="similarity">
    <text evidence="1">In the N-terminal section; belongs to the MIP18 family.</text>
</comment>
<dbReference type="EMBL" id="CP000804">
    <property type="protein sequence ID" value="ABU57852.1"/>
    <property type="molecule type" value="Genomic_DNA"/>
</dbReference>
<protein>
    <recommendedName>
        <fullName evidence="8">Iron-sulfur cluster carrier protein</fullName>
    </recommendedName>
</protein>
<evidence type="ECO:0000259" key="9">
    <source>
        <dbReference type="Pfam" id="PF01883"/>
    </source>
</evidence>
<dbReference type="Gene3D" id="3.40.50.300">
    <property type="entry name" value="P-loop containing nucleotide triphosphate hydrolases"/>
    <property type="match status" value="1"/>
</dbReference>
<dbReference type="InterPro" id="IPR019591">
    <property type="entry name" value="Mrp/NBP35_ATP-bd"/>
</dbReference>
<keyword evidence="8" id="KW-0378">Hydrolase</keyword>
<dbReference type="FunFam" id="3.40.50.300:FF:001119">
    <property type="entry name" value="Iron-sulfur cluster carrier protein"/>
    <property type="match status" value="1"/>
</dbReference>
<keyword evidence="6 8" id="KW-0408">Iron</keyword>
<dbReference type="OrthoDB" id="9809679at2"/>
<evidence type="ECO:0000256" key="5">
    <source>
        <dbReference type="ARBA" id="ARBA00022840"/>
    </source>
</evidence>
<dbReference type="PANTHER" id="PTHR42961:SF2">
    <property type="entry name" value="IRON-SULFUR PROTEIN NUBPL"/>
    <property type="match status" value="1"/>
</dbReference>
<dbReference type="HAMAP" id="MF_02040">
    <property type="entry name" value="Mrp_NBP35"/>
    <property type="match status" value="1"/>
</dbReference>
<comment type="similarity">
    <text evidence="2">In the C-terminal section; belongs to the Mrp/NBP35 ATP-binding proteins family.</text>
</comment>
<dbReference type="STRING" id="383372.Rcas_1760"/>
<dbReference type="KEGG" id="rca:Rcas_1760"/>
<dbReference type="GO" id="GO:0140663">
    <property type="term" value="F:ATP-dependent FeS chaperone activity"/>
    <property type="evidence" value="ECO:0007669"/>
    <property type="project" value="InterPro"/>
</dbReference>
<accession>A7NK32</accession>
<dbReference type="InterPro" id="IPR000808">
    <property type="entry name" value="Mrp-like_CS"/>
</dbReference>
<dbReference type="InterPro" id="IPR027417">
    <property type="entry name" value="P-loop_NTPase"/>
</dbReference>
<comment type="subunit">
    <text evidence="8">Homodimer.</text>
</comment>
<dbReference type="InterPro" id="IPR044304">
    <property type="entry name" value="NUBPL-like"/>
</dbReference>
<dbReference type="PANTHER" id="PTHR42961">
    <property type="entry name" value="IRON-SULFUR PROTEIN NUBPL"/>
    <property type="match status" value="1"/>
</dbReference>
<dbReference type="Pfam" id="PF01883">
    <property type="entry name" value="FeS_assembly_P"/>
    <property type="match status" value="1"/>
</dbReference>
<dbReference type="AlphaFoldDB" id="A7NK32"/>
<proteinExistence type="inferred from homology"/>
<dbReference type="CDD" id="cd02037">
    <property type="entry name" value="Mrp_NBP35"/>
    <property type="match status" value="1"/>
</dbReference>
<keyword evidence="3 8" id="KW-0479">Metal-binding</keyword>
<dbReference type="GO" id="GO:0016226">
    <property type="term" value="P:iron-sulfur cluster assembly"/>
    <property type="evidence" value="ECO:0007669"/>
    <property type="project" value="InterPro"/>
</dbReference>
<reference evidence="10 11" key="1">
    <citation type="submission" date="2007-08" db="EMBL/GenBank/DDBJ databases">
        <title>Complete sequence of Roseiflexus castenholzii DSM 13941.</title>
        <authorList>
            <consortium name="US DOE Joint Genome Institute"/>
            <person name="Copeland A."/>
            <person name="Lucas S."/>
            <person name="Lapidus A."/>
            <person name="Barry K."/>
            <person name="Glavina del Rio T."/>
            <person name="Dalin E."/>
            <person name="Tice H."/>
            <person name="Pitluck S."/>
            <person name="Thompson L.S."/>
            <person name="Brettin T."/>
            <person name="Bruce D."/>
            <person name="Detter J.C."/>
            <person name="Han C."/>
            <person name="Tapia R."/>
            <person name="Schmutz J."/>
            <person name="Larimer F."/>
            <person name="Land M."/>
            <person name="Hauser L."/>
            <person name="Kyrpides N."/>
            <person name="Mikhailova N."/>
            <person name="Bryant D.A."/>
            <person name="Hanada S."/>
            <person name="Tsukatani Y."/>
            <person name="Richardson P."/>
        </authorList>
    </citation>
    <scope>NUCLEOTIDE SEQUENCE [LARGE SCALE GENOMIC DNA]</scope>
    <source>
        <strain evidence="11">DSM 13941 / HLO8</strain>
    </source>
</reference>
<feature type="domain" description="MIP18 family-like" evidence="9">
    <location>
        <begin position="13"/>
        <end position="85"/>
    </location>
</feature>
<comment type="similarity">
    <text evidence="8">Belongs to the Mrp/NBP35 ATP-binding proteins family.</text>
</comment>
<keyword evidence="7 8" id="KW-0411">Iron-sulfur</keyword>
<evidence type="ECO:0000256" key="2">
    <source>
        <dbReference type="ARBA" id="ARBA00008205"/>
    </source>
</evidence>
<dbReference type="PROSITE" id="PS01215">
    <property type="entry name" value="MRP"/>
    <property type="match status" value="1"/>
</dbReference>
<dbReference type="GO" id="GO:0016887">
    <property type="term" value="F:ATP hydrolysis activity"/>
    <property type="evidence" value="ECO:0007669"/>
    <property type="project" value="UniProtKB-UniRule"/>
</dbReference>
<dbReference type="HOGENOM" id="CLU_024839_0_0_0"/>
<dbReference type="InterPro" id="IPR034904">
    <property type="entry name" value="FSCA_dom_sf"/>
</dbReference>
<dbReference type="Gene3D" id="3.30.300.130">
    <property type="entry name" value="Fe-S cluster assembly (FSCA)"/>
    <property type="match status" value="1"/>
</dbReference>
<dbReference type="InterPro" id="IPR033756">
    <property type="entry name" value="YlxH/NBP35"/>
</dbReference>
<dbReference type="eggNOG" id="COG0489">
    <property type="taxonomic scope" value="Bacteria"/>
</dbReference>
<sequence>MGLFSRHNDRPSEQAVLQALATVQEPELGGDLVSRKMIKNLVIDGDTVRFAVELTTPACPLKDQIQRECEEALETIAGIPRNRVSIEFTAQVRPRGGIPEQVAIPGVNHVVAVSAGKGGVGKSTVAVNLAVALAREGAQVGLLDADVYGPSVPLMMGVRSQQPEAVSGPDGEPRMLPIEAHGIKMMSIGFLIDDRQPVIWRGPMVSQLLRQFLYQVLWAPLDYLIIDMPPGTGDIALTLAQSLQNAGLTGVVTVTTPQQVATADVLKSMEMFRKVNVPLLGIIENMAYFIAPDTGKRYDIFGSGGAARLAGQLGIPLLGQIPLGLSIREGGDHGQPAVLSNEPDAYADVFREVARKLAARISVMEYA</sequence>
<keyword evidence="4 8" id="KW-0547">Nucleotide-binding</keyword>
<evidence type="ECO:0000256" key="3">
    <source>
        <dbReference type="ARBA" id="ARBA00022723"/>
    </source>
</evidence>
<keyword evidence="5 8" id="KW-0067">ATP-binding</keyword>
<gene>
    <name evidence="10" type="ordered locus">Rcas_1760</name>
</gene>
<dbReference type="GO" id="GO:0046872">
    <property type="term" value="F:metal ion binding"/>
    <property type="evidence" value="ECO:0007669"/>
    <property type="project" value="UniProtKB-KW"/>
</dbReference>
<evidence type="ECO:0000256" key="6">
    <source>
        <dbReference type="ARBA" id="ARBA00023004"/>
    </source>
</evidence>
<feature type="binding site" evidence="8">
    <location>
        <begin position="116"/>
        <end position="123"/>
    </location>
    <ligand>
        <name>ATP</name>
        <dbReference type="ChEBI" id="CHEBI:30616"/>
    </ligand>
</feature>
<name>A7NK32_ROSCS</name>
<dbReference type="GO" id="GO:0051539">
    <property type="term" value="F:4 iron, 4 sulfur cluster binding"/>
    <property type="evidence" value="ECO:0007669"/>
    <property type="project" value="TreeGrafter"/>
</dbReference>
<dbReference type="SUPFAM" id="SSF52540">
    <property type="entry name" value="P-loop containing nucleoside triphosphate hydrolases"/>
    <property type="match status" value="1"/>
</dbReference>
<dbReference type="InterPro" id="IPR002744">
    <property type="entry name" value="MIP18-like"/>
</dbReference>
<dbReference type="RefSeq" id="WP_012120278.1">
    <property type="nucleotide sequence ID" value="NC_009767.1"/>
</dbReference>
<evidence type="ECO:0000256" key="4">
    <source>
        <dbReference type="ARBA" id="ARBA00022741"/>
    </source>
</evidence>